<evidence type="ECO:0000256" key="3">
    <source>
        <dbReference type="ARBA" id="ARBA00022553"/>
    </source>
</evidence>
<evidence type="ECO:0000256" key="9">
    <source>
        <dbReference type="PIRSR" id="PIRSR607583-1"/>
    </source>
</evidence>
<keyword evidence="4" id="KW-0519">Myristate</keyword>
<evidence type="ECO:0000256" key="8">
    <source>
        <dbReference type="ARBA" id="ARBA00023288"/>
    </source>
</evidence>
<dbReference type="InterPro" id="IPR024958">
    <property type="entry name" value="GRASP_PDZ"/>
</dbReference>
<feature type="domain" description="PDZ GRASP-type" evidence="10">
    <location>
        <begin position="111"/>
        <end position="199"/>
    </location>
</feature>
<comment type="similarity">
    <text evidence="2">Belongs to the GORASP family.</text>
</comment>
<dbReference type="GO" id="GO:0000139">
    <property type="term" value="C:Golgi membrane"/>
    <property type="evidence" value="ECO:0007669"/>
    <property type="project" value="UniProtKB-SubCell"/>
</dbReference>
<name>A0A653D1M5_CALMS</name>
<protein>
    <recommendedName>
        <fullName evidence="10">PDZ GRASP-type domain-containing protein</fullName>
    </recommendedName>
</protein>
<feature type="binding site" evidence="9">
    <location>
        <position position="103"/>
    </location>
    <ligand>
        <name>Zn(2+)</name>
        <dbReference type="ChEBI" id="CHEBI:29105"/>
    </ligand>
</feature>
<feature type="domain" description="PDZ GRASP-type" evidence="10">
    <location>
        <begin position="15"/>
        <end position="105"/>
    </location>
</feature>
<reference evidence="11 12" key="1">
    <citation type="submission" date="2019-01" db="EMBL/GenBank/DDBJ databases">
        <authorList>
            <person name="Sayadi A."/>
        </authorList>
    </citation>
    <scope>NUCLEOTIDE SEQUENCE [LARGE SCALE GENOMIC DNA]</scope>
</reference>
<dbReference type="GO" id="GO:0046872">
    <property type="term" value="F:metal ion binding"/>
    <property type="evidence" value="ECO:0007669"/>
    <property type="project" value="UniProtKB-KW"/>
</dbReference>
<dbReference type="FunFam" id="2.30.42.10:FF:000056">
    <property type="entry name" value="Golgi reassembly-stacking protein 2 isoform 1"/>
    <property type="match status" value="1"/>
</dbReference>
<dbReference type="GO" id="GO:0007030">
    <property type="term" value="P:Golgi organization"/>
    <property type="evidence" value="ECO:0007669"/>
    <property type="project" value="TreeGrafter"/>
</dbReference>
<evidence type="ECO:0000256" key="4">
    <source>
        <dbReference type="ARBA" id="ARBA00022707"/>
    </source>
</evidence>
<dbReference type="PANTHER" id="PTHR12893:SF0">
    <property type="entry name" value="GRASP65"/>
    <property type="match status" value="1"/>
</dbReference>
<dbReference type="EMBL" id="CAACVG010009681">
    <property type="protein sequence ID" value="VEN53851.1"/>
    <property type="molecule type" value="Genomic_DNA"/>
</dbReference>
<dbReference type="PROSITE" id="PS51865">
    <property type="entry name" value="PDZ_GRASP"/>
    <property type="match status" value="2"/>
</dbReference>
<sequence>MGNSESVDIPGGGTDGYHILRVQENSPGSKAGLQPFFDFIVSINGTRLDRDNDTLKQILKNGIGKQLPMTIYSCKTQSVRSVNVEPSDSWGGQGLLGISIKFCSFEIAKENVWHVLEVHPNSPASLAGLRPFTDYIIGTDSILHESEDLFNLIENHDGVSMKLYVYNSQDDSCREVTITPNSQWGGVGLLGCGIGYGYLHRIPVRGTPSPPPTRTTYNPHTNTEISQSSDVNSVTISTANLSLNSSEVAPSCQNSVNTTSDIQTTESNINSLHFGQVVIPQHNPASKENINVPVYTSNLPPPSAVPQFSNNIYNPQQIMSSNSNATVTNSSADMTVSSIPVSQVPMYQVPISSESFGTGSYPTFNYFSQPITTETPATYTQPPNVYQTNTVSTVAPHAAAISVFPDYQNPIIFDPAIAARSAQQLLSGNLPTTS</sequence>
<keyword evidence="6" id="KW-0333">Golgi apparatus</keyword>
<keyword evidence="3" id="KW-0597">Phosphoprotein</keyword>
<dbReference type="Pfam" id="PF04495">
    <property type="entry name" value="GRASP55_65"/>
    <property type="match status" value="1"/>
</dbReference>
<dbReference type="PANTHER" id="PTHR12893">
    <property type="entry name" value="GOLGI REASSEMBLY STACKING PROTEIN GRASP"/>
    <property type="match status" value="1"/>
</dbReference>
<dbReference type="Gene3D" id="2.30.42.10">
    <property type="match status" value="2"/>
</dbReference>
<organism evidence="11 12">
    <name type="scientific">Callosobruchus maculatus</name>
    <name type="common">Southern cowpea weevil</name>
    <name type="synonym">Pulse bruchid</name>
    <dbReference type="NCBI Taxonomy" id="64391"/>
    <lineage>
        <taxon>Eukaryota</taxon>
        <taxon>Metazoa</taxon>
        <taxon>Ecdysozoa</taxon>
        <taxon>Arthropoda</taxon>
        <taxon>Hexapoda</taxon>
        <taxon>Insecta</taxon>
        <taxon>Pterygota</taxon>
        <taxon>Neoptera</taxon>
        <taxon>Endopterygota</taxon>
        <taxon>Coleoptera</taxon>
        <taxon>Polyphaga</taxon>
        <taxon>Cucujiformia</taxon>
        <taxon>Chrysomeloidea</taxon>
        <taxon>Chrysomelidae</taxon>
        <taxon>Bruchinae</taxon>
        <taxon>Bruchini</taxon>
        <taxon>Callosobruchus</taxon>
    </lineage>
</organism>
<evidence type="ECO:0000256" key="6">
    <source>
        <dbReference type="ARBA" id="ARBA00023034"/>
    </source>
</evidence>
<dbReference type="InterPro" id="IPR036034">
    <property type="entry name" value="PDZ_sf"/>
</dbReference>
<evidence type="ECO:0000313" key="11">
    <source>
        <dbReference type="EMBL" id="VEN53851.1"/>
    </source>
</evidence>
<evidence type="ECO:0000256" key="2">
    <source>
        <dbReference type="ARBA" id="ARBA00007144"/>
    </source>
</evidence>
<keyword evidence="7" id="KW-0472">Membrane</keyword>
<comment type="subcellular location">
    <subcellularLocation>
        <location evidence="1">Golgi apparatus membrane</location>
    </subcellularLocation>
</comment>
<keyword evidence="12" id="KW-1185">Reference proteome</keyword>
<dbReference type="InterPro" id="IPR007583">
    <property type="entry name" value="GRASP55_65"/>
</dbReference>
<dbReference type="FunFam" id="2.30.42.10:FF:000026">
    <property type="entry name" value="Golgi reassembly stacking protein 2"/>
    <property type="match status" value="1"/>
</dbReference>
<proteinExistence type="inferred from homology"/>
<keyword evidence="9" id="KW-0862">Zinc</keyword>
<keyword evidence="8" id="KW-0449">Lipoprotein</keyword>
<dbReference type="SUPFAM" id="SSF50156">
    <property type="entry name" value="PDZ domain-like"/>
    <property type="match status" value="2"/>
</dbReference>
<keyword evidence="9" id="KW-0479">Metal-binding</keyword>
<gene>
    <name evidence="11" type="ORF">CALMAC_LOCUS13525</name>
</gene>
<keyword evidence="5" id="KW-0677">Repeat</keyword>
<dbReference type="AlphaFoldDB" id="A0A653D1M5"/>
<evidence type="ECO:0000256" key="5">
    <source>
        <dbReference type="ARBA" id="ARBA00022737"/>
    </source>
</evidence>
<accession>A0A653D1M5</accession>
<evidence type="ECO:0000256" key="7">
    <source>
        <dbReference type="ARBA" id="ARBA00023136"/>
    </source>
</evidence>
<evidence type="ECO:0000313" key="12">
    <source>
        <dbReference type="Proteomes" id="UP000410492"/>
    </source>
</evidence>
<feature type="binding site" evidence="9">
    <location>
        <position position="18"/>
    </location>
    <ligand>
        <name>Zn(2+)</name>
        <dbReference type="ChEBI" id="CHEBI:29105"/>
    </ligand>
</feature>
<evidence type="ECO:0000259" key="10">
    <source>
        <dbReference type="PROSITE" id="PS51865"/>
    </source>
</evidence>
<evidence type="ECO:0000256" key="1">
    <source>
        <dbReference type="ARBA" id="ARBA00004394"/>
    </source>
</evidence>
<dbReference type="OrthoDB" id="3318at2759"/>
<dbReference type="Proteomes" id="UP000410492">
    <property type="component" value="Unassembled WGS sequence"/>
</dbReference>